<organism evidence="2 3">
    <name type="scientific">Marinobacterium nitratireducens</name>
    <dbReference type="NCBI Taxonomy" id="518897"/>
    <lineage>
        <taxon>Bacteria</taxon>
        <taxon>Pseudomonadati</taxon>
        <taxon>Pseudomonadota</taxon>
        <taxon>Gammaproteobacteria</taxon>
        <taxon>Oceanospirillales</taxon>
        <taxon>Oceanospirillaceae</taxon>
        <taxon>Marinobacterium</taxon>
    </lineage>
</organism>
<evidence type="ECO:0000256" key="1">
    <source>
        <dbReference type="SAM" id="SignalP"/>
    </source>
</evidence>
<dbReference type="AlphaFoldDB" id="A0A917ZC77"/>
<comment type="caution">
    <text evidence="2">The sequence shown here is derived from an EMBL/GenBank/DDBJ whole genome shotgun (WGS) entry which is preliminary data.</text>
</comment>
<protein>
    <submittedName>
        <fullName evidence="2">Uncharacterized protein</fullName>
    </submittedName>
</protein>
<reference evidence="2 3" key="1">
    <citation type="journal article" date="2014" name="Int. J. Syst. Evol. Microbiol.">
        <title>Complete genome sequence of Corynebacterium casei LMG S-19264T (=DSM 44701T), isolated from a smear-ripened cheese.</title>
        <authorList>
            <consortium name="US DOE Joint Genome Institute (JGI-PGF)"/>
            <person name="Walter F."/>
            <person name="Albersmeier A."/>
            <person name="Kalinowski J."/>
            <person name="Ruckert C."/>
        </authorList>
    </citation>
    <scope>NUCLEOTIDE SEQUENCE [LARGE SCALE GENOMIC DNA]</scope>
    <source>
        <strain evidence="2 3">CGMCC 1.7286</strain>
    </source>
</reference>
<evidence type="ECO:0000313" key="3">
    <source>
        <dbReference type="Proteomes" id="UP000599578"/>
    </source>
</evidence>
<accession>A0A917ZC77</accession>
<evidence type="ECO:0000313" key="2">
    <source>
        <dbReference type="EMBL" id="GGO79087.1"/>
    </source>
</evidence>
<keyword evidence="1" id="KW-0732">Signal</keyword>
<name>A0A917ZC77_9GAMM</name>
<keyword evidence="3" id="KW-1185">Reference proteome</keyword>
<dbReference type="Proteomes" id="UP000599578">
    <property type="component" value="Unassembled WGS sequence"/>
</dbReference>
<dbReference type="EMBL" id="BMLT01000003">
    <property type="protein sequence ID" value="GGO79087.1"/>
    <property type="molecule type" value="Genomic_DNA"/>
</dbReference>
<feature type="chain" id="PRO_5037116036" evidence="1">
    <location>
        <begin position="26"/>
        <end position="148"/>
    </location>
</feature>
<gene>
    <name evidence="2" type="ORF">GCM10011348_12510</name>
</gene>
<dbReference type="RefSeq" id="WP_188859564.1">
    <property type="nucleotide sequence ID" value="NZ_BMLT01000003.1"/>
</dbReference>
<proteinExistence type="predicted"/>
<sequence>MHMRTLMPVGLILVAAMMLPGTALSAGGGAPPHEQLQEAWRQVDDLLEGFLAPQQQQVLNDLSYATAVDGLCDSFDVDRAKFVQAFDELTPQADDYSADEAEHFKQHLLFSYGLVMGLFMAEGALDQTGFCRQAQAHRDDPETPHFWE</sequence>
<feature type="signal peptide" evidence="1">
    <location>
        <begin position="1"/>
        <end position="25"/>
    </location>
</feature>